<dbReference type="Proteomes" id="UP000058857">
    <property type="component" value="Chromosome 1"/>
</dbReference>
<dbReference type="EMBL" id="CP012029">
    <property type="protein sequence ID" value="ALO26794.1"/>
    <property type="molecule type" value="Genomic_DNA"/>
</dbReference>
<dbReference type="SUPFAM" id="SSF53597">
    <property type="entry name" value="Dihydrofolate reductase-like"/>
    <property type="match status" value="1"/>
</dbReference>
<dbReference type="GO" id="GO:0003824">
    <property type="term" value="F:catalytic activity"/>
    <property type="evidence" value="ECO:0007669"/>
    <property type="project" value="InterPro"/>
</dbReference>
<dbReference type="InterPro" id="IPR016193">
    <property type="entry name" value="Cytidine_deaminase-like"/>
</dbReference>
<feature type="domain" description="CMP/dCMP-type deaminase" evidence="1">
    <location>
        <begin position="3"/>
        <end position="121"/>
    </location>
</feature>
<accession>A0A0E3B630</accession>
<evidence type="ECO:0000313" key="2">
    <source>
        <dbReference type="EMBL" id="ALO26794.1"/>
    </source>
</evidence>
<reference evidence="2 3" key="1">
    <citation type="journal article" date="2015" name="PLoS Negl. Trop. Dis.">
        <title>Distribution of Plasmids in Distinct Leptospira Pathogenic Species.</title>
        <authorList>
            <person name="Wang Y."/>
            <person name="Zhuang X."/>
            <person name="Zhong Y."/>
            <person name="Zhang C."/>
            <person name="Zhang Y."/>
            <person name="Zeng L."/>
            <person name="Zhu Y."/>
            <person name="He P."/>
            <person name="Dong K."/>
            <person name="Pal U."/>
            <person name="Guo X."/>
            <person name="Qin J."/>
        </authorList>
    </citation>
    <scope>NUCLEOTIDE SEQUENCE [LARGE SCALE GENOMIC DNA]</scope>
    <source>
        <strain evidence="2 3">56604</strain>
    </source>
</reference>
<evidence type="ECO:0000313" key="3">
    <source>
        <dbReference type="Proteomes" id="UP000058857"/>
    </source>
</evidence>
<dbReference type="InterPro" id="IPR024072">
    <property type="entry name" value="DHFR-like_dom_sf"/>
</dbReference>
<dbReference type="PROSITE" id="PS51747">
    <property type="entry name" value="CYT_DCMP_DEAMINASES_2"/>
    <property type="match status" value="1"/>
</dbReference>
<dbReference type="Gene3D" id="3.40.430.10">
    <property type="entry name" value="Dihydrofolate Reductase, subunit A"/>
    <property type="match status" value="1"/>
</dbReference>
<dbReference type="InterPro" id="IPR002125">
    <property type="entry name" value="CMP_dCMP_dom"/>
</dbReference>
<dbReference type="SUPFAM" id="SSF53927">
    <property type="entry name" value="Cytidine deaminase-like"/>
    <property type="match status" value="1"/>
</dbReference>
<dbReference type="AlphaFoldDB" id="A0A0E3B630"/>
<name>A0A0E3B630_LEPBO</name>
<proteinExistence type="predicted"/>
<dbReference type="RefSeq" id="WP_002739373.1">
    <property type="nucleotide sequence ID" value="NZ_CP012029.1"/>
</dbReference>
<dbReference type="Pfam" id="PF00383">
    <property type="entry name" value="dCMP_cyt_deam_1"/>
    <property type="match status" value="1"/>
</dbReference>
<organism evidence="2">
    <name type="scientific">Leptospira borgpetersenii serovar Ballum</name>
    <dbReference type="NCBI Taxonomy" id="280505"/>
    <lineage>
        <taxon>Bacteria</taxon>
        <taxon>Pseudomonadati</taxon>
        <taxon>Spirochaetota</taxon>
        <taxon>Spirochaetia</taxon>
        <taxon>Leptospirales</taxon>
        <taxon>Leptospiraceae</taxon>
        <taxon>Leptospira</taxon>
    </lineage>
</organism>
<protein>
    <submittedName>
        <fullName evidence="2">Cytidine and deoxycytidylate deaminase zinc-binding region</fullName>
    </submittedName>
</protein>
<sequence length="432" mass="49874">MTLLPEEFREELRKLSFLSTGESSPNPPVSCLITNVDNTRILAKGRTSPTGGPHAERNAYYEFVKNGFFKEPHNVWVTLEPCTHSGKTPPCLDLILEHKPKTLYYGRKDPNPLVRENEGLELCRRRGILVVAEPGLREIAEESLFGFVSRIERKKPSMILKTALSKEGFFSKRDKFPVRFSGNISNHLTSILRAKCDAVLVGPGTLFHDNPGLEFRIGENWPIDLKKIREKIFEEYDGLNIGHRFEAESGYRNVGAPHFLKNILKYGIEPEILEIHRKFRKRYQPYRVFIIFEEKNVSEGWIEKQKEINEKNDSKKCVFLFKRGAFFEERTEERLRSLTEKEIYIFDPETLAEECFAFLSSIGVNLLLVEGGNLMYETFFPKMRENDLILKIQSPRSVSNGIKPLLITNAETLFWKVNVGEDIWEAHGCLRV</sequence>
<gene>
    <name evidence="2" type="ORF">LBBP_02563</name>
</gene>
<dbReference type="Gene3D" id="3.40.140.10">
    <property type="entry name" value="Cytidine Deaminase, domain 2"/>
    <property type="match status" value="1"/>
</dbReference>
<evidence type="ECO:0000259" key="1">
    <source>
        <dbReference type="PROSITE" id="PS51747"/>
    </source>
</evidence>
<dbReference type="CDD" id="cd01284">
    <property type="entry name" value="Riboflavin_deaminase-reductase"/>
    <property type="match status" value="1"/>
</dbReference>
<dbReference type="PATRIC" id="fig|280505.15.peg.2506"/>